<dbReference type="Gene3D" id="3.40.50.1980">
    <property type="entry name" value="Nitrogenase molybdenum iron protein domain"/>
    <property type="match status" value="2"/>
</dbReference>
<evidence type="ECO:0000256" key="6">
    <source>
        <dbReference type="ARBA" id="ARBA00023125"/>
    </source>
</evidence>
<keyword evidence="5" id="KW-0805">Transcription regulation</keyword>
<dbReference type="GO" id="GO:0030288">
    <property type="term" value="C:outer membrane-bounded periplasmic space"/>
    <property type="evidence" value="ECO:0007669"/>
    <property type="project" value="TreeGrafter"/>
</dbReference>
<keyword evidence="11" id="KW-1185">Reference proteome</keyword>
<protein>
    <submittedName>
        <fullName evidence="10">ABC transporter periplasmic binding protein</fullName>
    </submittedName>
</protein>
<name>K0AW65_GOTA9</name>
<dbReference type="Pfam" id="PF12833">
    <property type="entry name" value="HTH_18"/>
    <property type="match status" value="1"/>
</dbReference>
<dbReference type="InterPro" id="IPR018062">
    <property type="entry name" value="HTH_AraC-typ_CS"/>
</dbReference>
<dbReference type="EMBL" id="CP003326">
    <property type="protein sequence ID" value="AFS77469.1"/>
    <property type="molecule type" value="Genomic_DNA"/>
</dbReference>
<dbReference type="HOGENOM" id="CLU_028727_0_0_9"/>
<dbReference type="PROSITE" id="PS50983">
    <property type="entry name" value="FE_B12_PBP"/>
    <property type="match status" value="1"/>
</dbReference>
<dbReference type="GO" id="GO:1901678">
    <property type="term" value="P:iron coordination entity transport"/>
    <property type="evidence" value="ECO:0007669"/>
    <property type="project" value="UniProtKB-ARBA"/>
</dbReference>
<comment type="similarity">
    <text evidence="2">Belongs to the bacterial solute-binding protein 8 family.</text>
</comment>
<organism evidence="10 11">
    <name type="scientific">Gottschalkia acidurici (strain ATCC 7906 / DSM 604 / BCRC 14475 / CIP 104303 / KCTC 5404 / NCIMB 10678 / 9a)</name>
    <name type="common">Clostridium acidurici</name>
    <dbReference type="NCBI Taxonomy" id="1128398"/>
    <lineage>
        <taxon>Bacteria</taxon>
        <taxon>Bacillati</taxon>
        <taxon>Bacillota</taxon>
        <taxon>Tissierellia</taxon>
        <taxon>Tissierellales</taxon>
        <taxon>Gottschalkiaceae</taxon>
        <taxon>Gottschalkia</taxon>
    </lineage>
</organism>
<dbReference type="SUPFAM" id="SSF46689">
    <property type="entry name" value="Homeodomain-like"/>
    <property type="match status" value="2"/>
</dbReference>
<keyword evidence="4" id="KW-0732">Signal</keyword>
<dbReference type="Proteomes" id="UP000006094">
    <property type="component" value="Chromosome"/>
</dbReference>
<evidence type="ECO:0000256" key="4">
    <source>
        <dbReference type="ARBA" id="ARBA00022729"/>
    </source>
</evidence>
<evidence type="ECO:0000259" key="9">
    <source>
        <dbReference type="PROSITE" id="PS50983"/>
    </source>
</evidence>
<dbReference type="Pfam" id="PF01497">
    <property type="entry name" value="Peripla_BP_2"/>
    <property type="match status" value="1"/>
</dbReference>
<keyword evidence="3" id="KW-0813">Transport</keyword>
<keyword evidence="7" id="KW-0804">Transcription</keyword>
<dbReference type="eggNOG" id="COG2207">
    <property type="taxonomic scope" value="Bacteria"/>
</dbReference>
<sequence length="650" mass="74846">MVKIDDHILLWNRTSIKVLDVRYVNMKHEEKLLSYQLPSSTFLYGINGSAQVWIDGVVQIVERFHVFHGGKGMYLDIMAGDSFEYYLIIYKATIPSYSEKRIFKLIDNENIFQSQYNFSPQYPLSLLGKVELMNQQWVVGGMLEKLHTKTLLYQFVHDLLWQLNHQNIELSKPDIVTQAIRYLHDRYSEQITLDSISEDLNYSTRYLSRKFKKQIGMSPIAFLVQIRIKKAQHLLTSTNASLQEIAEHIGYSDMFYFSRIFKKHTGMTPMKFKDYMIANKKESNCIYNRSISPIVNGNMQCYSICEDDNHNQYYEGNDLPMYRKIKTPMVATLLLCFILLLGACSSRTGETTLTENKENVVQTKNKTITITDDAGRKVEIPEKPERIATDWFVGQVLSLDVVPVGADMRYVDYSLYLKNYYNDGDISDIGDTKASLEKLVDVNPDLIITWDKDAVERYSKIAPTIVFSEAKYKTVHEEITAMGKYLNRNEEAKKFLAEFDRRTEKAKTKINEVISEDDTFSILGINEKSAFVVGNDSVNGGRALFQVLDMKPQKNVQKKYDTEKSSGGSYEISHEVIGDYIGDYVLATVRSDKKEDLPATWTELDAVKNDEVIELDVKRYFSSDPISVMYQIEELADKIVETASKKRSKN</sequence>
<dbReference type="KEGG" id="cad:Curi_c03940"/>
<evidence type="ECO:0000313" key="10">
    <source>
        <dbReference type="EMBL" id="AFS77469.1"/>
    </source>
</evidence>
<accession>K0AW65</accession>
<dbReference type="InterPro" id="IPR020449">
    <property type="entry name" value="Tscrpt_reg_AraC-type_HTH"/>
</dbReference>
<keyword evidence="6" id="KW-0238">DNA-binding</keyword>
<dbReference type="PANTHER" id="PTHR30532:SF26">
    <property type="entry name" value="IRON(3+)-HYDROXAMATE-BINDING PROTEIN FHUD"/>
    <property type="match status" value="1"/>
</dbReference>
<evidence type="ECO:0000256" key="5">
    <source>
        <dbReference type="ARBA" id="ARBA00023015"/>
    </source>
</evidence>
<dbReference type="InterPro" id="IPR018060">
    <property type="entry name" value="HTH_AraC"/>
</dbReference>
<dbReference type="AlphaFoldDB" id="K0AW65"/>
<evidence type="ECO:0000256" key="1">
    <source>
        <dbReference type="ARBA" id="ARBA00004196"/>
    </source>
</evidence>
<dbReference type="InterPro" id="IPR009057">
    <property type="entry name" value="Homeodomain-like_sf"/>
</dbReference>
<evidence type="ECO:0000256" key="3">
    <source>
        <dbReference type="ARBA" id="ARBA00022448"/>
    </source>
</evidence>
<feature type="domain" description="HTH araC/xylS-type" evidence="8">
    <location>
        <begin position="177"/>
        <end position="275"/>
    </location>
</feature>
<dbReference type="PANTHER" id="PTHR30532">
    <property type="entry name" value="IRON III DICITRATE-BINDING PERIPLASMIC PROTEIN"/>
    <property type="match status" value="1"/>
</dbReference>
<gene>
    <name evidence="10" type="ordered locus">Curi_c03940</name>
</gene>
<evidence type="ECO:0000256" key="2">
    <source>
        <dbReference type="ARBA" id="ARBA00008814"/>
    </source>
</evidence>
<evidence type="ECO:0000259" key="8">
    <source>
        <dbReference type="PROSITE" id="PS01124"/>
    </source>
</evidence>
<proteinExistence type="inferred from homology"/>
<dbReference type="eggNOG" id="COG0614">
    <property type="taxonomic scope" value="Bacteria"/>
</dbReference>
<dbReference type="GO" id="GO:0043565">
    <property type="term" value="F:sequence-specific DNA binding"/>
    <property type="evidence" value="ECO:0007669"/>
    <property type="project" value="InterPro"/>
</dbReference>
<dbReference type="Gene3D" id="1.10.10.60">
    <property type="entry name" value="Homeodomain-like"/>
    <property type="match status" value="2"/>
</dbReference>
<dbReference type="SMART" id="SM00342">
    <property type="entry name" value="HTH_ARAC"/>
    <property type="match status" value="1"/>
</dbReference>
<dbReference type="SUPFAM" id="SSF53807">
    <property type="entry name" value="Helical backbone' metal receptor"/>
    <property type="match status" value="1"/>
</dbReference>
<dbReference type="PRINTS" id="PR00032">
    <property type="entry name" value="HTHARAC"/>
</dbReference>
<feature type="domain" description="Fe/B12 periplasmic-binding" evidence="9">
    <location>
        <begin position="376"/>
        <end position="643"/>
    </location>
</feature>
<comment type="subcellular location">
    <subcellularLocation>
        <location evidence="1">Cell envelope</location>
    </subcellularLocation>
</comment>
<dbReference type="GO" id="GO:0003700">
    <property type="term" value="F:DNA-binding transcription factor activity"/>
    <property type="evidence" value="ECO:0007669"/>
    <property type="project" value="InterPro"/>
</dbReference>
<dbReference type="STRING" id="1128398.Curi_c03940"/>
<dbReference type="PROSITE" id="PS01124">
    <property type="entry name" value="HTH_ARAC_FAMILY_2"/>
    <property type="match status" value="1"/>
</dbReference>
<dbReference type="PROSITE" id="PS00041">
    <property type="entry name" value="HTH_ARAC_FAMILY_1"/>
    <property type="match status" value="1"/>
</dbReference>
<evidence type="ECO:0000313" key="11">
    <source>
        <dbReference type="Proteomes" id="UP000006094"/>
    </source>
</evidence>
<dbReference type="InterPro" id="IPR051313">
    <property type="entry name" value="Bact_iron-sidero_bind"/>
</dbReference>
<evidence type="ECO:0000256" key="7">
    <source>
        <dbReference type="ARBA" id="ARBA00023163"/>
    </source>
</evidence>
<reference evidence="10 11" key="1">
    <citation type="journal article" date="2012" name="PLoS ONE">
        <title>The purine-utilizing bacterium Clostridium acidurici 9a: a genome-guided metabolic reconsideration.</title>
        <authorList>
            <person name="Hartwich K."/>
            <person name="Poehlein A."/>
            <person name="Daniel R."/>
        </authorList>
    </citation>
    <scope>NUCLEOTIDE SEQUENCE [LARGE SCALE GENOMIC DNA]</scope>
    <source>
        <strain evidence="11">ATCC 7906 / DSM 604 / BCRC 14475 / CIP 104303 / KCTC 5404 / NCIMB 10678 / 9a</strain>
    </source>
</reference>
<dbReference type="InterPro" id="IPR002491">
    <property type="entry name" value="ABC_transptr_periplasmic_BD"/>
</dbReference>